<evidence type="ECO:0000259" key="2">
    <source>
        <dbReference type="Pfam" id="PF02517"/>
    </source>
</evidence>
<dbReference type="Pfam" id="PF02517">
    <property type="entry name" value="Rce1-like"/>
    <property type="match status" value="1"/>
</dbReference>
<proteinExistence type="predicted"/>
<feature type="transmembrane region" description="Helical" evidence="1">
    <location>
        <begin position="96"/>
        <end position="119"/>
    </location>
</feature>
<feature type="transmembrane region" description="Helical" evidence="1">
    <location>
        <begin position="26"/>
        <end position="47"/>
    </location>
</feature>
<feature type="domain" description="CAAX prenyl protease 2/Lysostaphin resistance protein A-like" evidence="2">
    <location>
        <begin position="147"/>
        <end position="233"/>
    </location>
</feature>
<gene>
    <name evidence="3" type="ORF">SYV04_30140</name>
</gene>
<keyword evidence="1" id="KW-0812">Transmembrane</keyword>
<dbReference type="InterPro" id="IPR003675">
    <property type="entry name" value="Rce1/LyrA-like_dom"/>
</dbReference>
<dbReference type="InterPro" id="IPR052710">
    <property type="entry name" value="CAAX_protease"/>
</dbReference>
<keyword evidence="4" id="KW-1185">Reference proteome</keyword>
<keyword evidence="1" id="KW-0472">Membrane</keyword>
<feature type="transmembrane region" description="Helical" evidence="1">
    <location>
        <begin position="220"/>
        <end position="241"/>
    </location>
</feature>
<keyword evidence="1" id="KW-1133">Transmembrane helix</keyword>
<evidence type="ECO:0000313" key="3">
    <source>
        <dbReference type="EMBL" id="MDY7230695.1"/>
    </source>
</evidence>
<feature type="transmembrane region" description="Helical" evidence="1">
    <location>
        <begin position="181"/>
        <end position="200"/>
    </location>
</feature>
<protein>
    <submittedName>
        <fullName evidence="3">Type II CAAX endopeptidase family protein</fullName>
    </submittedName>
</protein>
<reference evidence="3 4" key="1">
    <citation type="submission" date="2023-12" db="EMBL/GenBank/DDBJ databases">
        <title>the genome sequence of Hyalangium sp. s54d21.</title>
        <authorList>
            <person name="Zhang X."/>
        </authorList>
    </citation>
    <scope>NUCLEOTIDE SEQUENCE [LARGE SCALE GENOMIC DNA]</scope>
    <source>
        <strain evidence="4">s54d21</strain>
    </source>
</reference>
<feature type="transmembrane region" description="Helical" evidence="1">
    <location>
        <begin position="54"/>
        <end position="76"/>
    </location>
</feature>
<dbReference type="PANTHER" id="PTHR36435">
    <property type="entry name" value="SLR1288 PROTEIN"/>
    <property type="match status" value="1"/>
</dbReference>
<accession>A0ABU5HF45</accession>
<organism evidence="3 4">
    <name type="scientific">Hyalangium rubrum</name>
    <dbReference type="NCBI Taxonomy" id="3103134"/>
    <lineage>
        <taxon>Bacteria</taxon>
        <taxon>Pseudomonadati</taxon>
        <taxon>Myxococcota</taxon>
        <taxon>Myxococcia</taxon>
        <taxon>Myxococcales</taxon>
        <taxon>Cystobacterineae</taxon>
        <taxon>Archangiaceae</taxon>
        <taxon>Hyalangium</taxon>
    </lineage>
</organism>
<evidence type="ECO:0000256" key="1">
    <source>
        <dbReference type="SAM" id="Phobius"/>
    </source>
</evidence>
<sequence>MGFRTPFLSQEIPVEDSTPRPPLTPLWSPLLVAMVCGPTVLALFLTLGGMSQVLNAAFGLWFTEIFIFVGVCWVLLRATAYEPWSYTGLHAPQPSAAALGFGLGVANFFAFVVPIQYAAQSVAPPWLREMFDVSRIFEGQSSLELGLLIAGVSLAAPFCEEFFFRGVFQKGLLATTLSRPAAVLVTAVVFSAFHLDPVGFLARVELGVLFGALRLYTGSLWPSILAHSANNVVSSMLFLLFREAGAEAAEERPPLQAILGLMSVGVLAMGGLIALGRRFPSLWGTRREPETVAVSPPPLARSVLPWVVTATLSVGALVLVDSRGIRLSYLDIQHRLPRLPKDAPDALHAERAQLKRLRQEVRGGRVPIKVYEEELLRQAQAHPKNTR</sequence>
<evidence type="ECO:0000313" key="4">
    <source>
        <dbReference type="Proteomes" id="UP001291309"/>
    </source>
</evidence>
<dbReference type="Proteomes" id="UP001291309">
    <property type="component" value="Unassembled WGS sequence"/>
</dbReference>
<dbReference type="PANTHER" id="PTHR36435:SF1">
    <property type="entry name" value="CAAX AMINO TERMINAL PROTEASE FAMILY PROTEIN"/>
    <property type="match status" value="1"/>
</dbReference>
<name>A0ABU5HF45_9BACT</name>
<feature type="transmembrane region" description="Helical" evidence="1">
    <location>
        <begin position="303"/>
        <end position="320"/>
    </location>
</feature>
<dbReference type="EMBL" id="JAXIVS010000012">
    <property type="protein sequence ID" value="MDY7230695.1"/>
    <property type="molecule type" value="Genomic_DNA"/>
</dbReference>
<comment type="caution">
    <text evidence="3">The sequence shown here is derived from an EMBL/GenBank/DDBJ whole genome shotgun (WGS) entry which is preliminary data.</text>
</comment>
<feature type="transmembrane region" description="Helical" evidence="1">
    <location>
        <begin position="253"/>
        <end position="275"/>
    </location>
</feature>